<dbReference type="AlphaFoldDB" id="A0A8B7YVT6"/>
<dbReference type="InterPro" id="IPR017452">
    <property type="entry name" value="GPCR_Rhodpsn_7TM"/>
</dbReference>
<keyword evidence="2" id="KW-1003">Cell membrane</keyword>
<evidence type="ECO:0000256" key="8">
    <source>
        <dbReference type="ARBA" id="ARBA00023224"/>
    </source>
</evidence>
<comment type="subcellular location">
    <subcellularLocation>
        <location evidence="1">Cell membrane</location>
        <topology evidence="1">Multi-pass membrane protein</topology>
    </subcellularLocation>
</comment>
<feature type="transmembrane region" description="Helical" evidence="9">
    <location>
        <begin position="142"/>
        <end position="160"/>
    </location>
</feature>
<accession>A0A8B7YVT6</accession>
<dbReference type="KEGG" id="aplc:110982931"/>
<organism evidence="11 12">
    <name type="scientific">Acanthaster planci</name>
    <name type="common">Crown-of-thorns starfish</name>
    <dbReference type="NCBI Taxonomy" id="133434"/>
    <lineage>
        <taxon>Eukaryota</taxon>
        <taxon>Metazoa</taxon>
        <taxon>Echinodermata</taxon>
        <taxon>Eleutherozoa</taxon>
        <taxon>Asterozoa</taxon>
        <taxon>Asteroidea</taxon>
        <taxon>Valvatacea</taxon>
        <taxon>Valvatida</taxon>
        <taxon>Acanthasteridae</taxon>
        <taxon>Acanthaster</taxon>
    </lineage>
</organism>
<keyword evidence="5" id="KW-0297">G-protein coupled receptor</keyword>
<dbReference type="Proteomes" id="UP000694845">
    <property type="component" value="Unplaced"/>
</dbReference>
<evidence type="ECO:0000256" key="9">
    <source>
        <dbReference type="SAM" id="Phobius"/>
    </source>
</evidence>
<keyword evidence="3 9" id="KW-0812">Transmembrane</keyword>
<evidence type="ECO:0000259" key="10">
    <source>
        <dbReference type="PROSITE" id="PS50262"/>
    </source>
</evidence>
<dbReference type="Gene3D" id="1.20.1070.10">
    <property type="entry name" value="Rhodopsin 7-helix transmembrane proteins"/>
    <property type="match status" value="1"/>
</dbReference>
<evidence type="ECO:0000256" key="2">
    <source>
        <dbReference type="ARBA" id="ARBA00022475"/>
    </source>
</evidence>
<reference evidence="12" key="1">
    <citation type="submission" date="2025-08" db="UniProtKB">
        <authorList>
            <consortium name="RefSeq"/>
        </authorList>
    </citation>
    <scope>IDENTIFICATION</scope>
</reference>
<dbReference type="PANTHER" id="PTHR24249:SF372">
    <property type="entry name" value="G-PROTEIN COUPLED RECEPTORS FAMILY 1 PROFILE DOMAIN-CONTAINING PROTEIN"/>
    <property type="match status" value="1"/>
</dbReference>
<feature type="transmembrane region" description="Helical" evidence="9">
    <location>
        <begin position="186"/>
        <end position="211"/>
    </location>
</feature>
<evidence type="ECO:0000256" key="3">
    <source>
        <dbReference type="ARBA" id="ARBA00022692"/>
    </source>
</evidence>
<keyword evidence="11" id="KW-1185">Reference proteome</keyword>
<protein>
    <submittedName>
        <fullName evidence="12">Octopamine receptor beta-3R-like</fullName>
    </submittedName>
</protein>
<dbReference type="CDD" id="cd00637">
    <property type="entry name" value="7tm_classA_rhodopsin-like"/>
    <property type="match status" value="1"/>
</dbReference>
<dbReference type="GO" id="GO:0005886">
    <property type="term" value="C:plasma membrane"/>
    <property type="evidence" value="ECO:0007669"/>
    <property type="project" value="UniProtKB-SubCell"/>
</dbReference>
<dbReference type="Pfam" id="PF00001">
    <property type="entry name" value="7tm_1"/>
    <property type="match status" value="1"/>
</dbReference>
<dbReference type="RefSeq" id="XP_022097424.1">
    <property type="nucleotide sequence ID" value="XM_022241732.1"/>
</dbReference>
<keyword evidence="6 9" id="KW-0472">Membrane</keyword>
<feature type="domain" description="G-protein coupled receptors family 1 profile" evidence="10">
    <location>
        <begin position="37"/>
        <end position="278"/>
    </location>
</feature>
<dbReference type="OrthoDB" id="9990906at2759"/>
<keyword evidence="7" id="KW-0675">Receptor</keyword>
<evidence type="ECO:0000256" key="5">
    <source>
        <dbReference type="ARBA" id="ARBA00023040"/>
    </source>
</evidence>
<dbReference type="GeneID" id="110982931"/>
<dbReference type="GO" id="GO:0004930">
    <property type="term" value="F:G protein-coupled receptor activity"/>
    <property type="evidence" value="ECO:0007669"/>
    <property type="project" value="UniProtKB-KW"/>
</dbReference>
<name>A0A8B7YVT6_ACAPL</name>
<feature type="transmembrane region" description="Helical" evidence="9">
    <location>
        <begin position="57"/>
        <end position="76"/>
    </location>
</feature>
<keyword evidence="4 9" id="KW-1133">Transmembrane helix</keyword>
<evidence type="ECO:0000256" key="1">
    <source>
        <dbReference type="ARBA" id="ARBA00004651"/>
    </source>
</evidence>
<dbReference type="SUPFAM" id="SSF81321">
    <property type="entry name" value="Family A G protein-coupled receptor-like"/>
    <property type="match status" value="1"/>
</dbReference>
<evidence type="ECO:0000256" key="7">
    <source>
        <dbReference type="ARBA" id="ARBA00023170"/>
    </source>
</evidence>
<dbReference type="InterPro" id="IPR050569">
    <property type="entry name" value="TAAR"/>
</dbReference>
<dbReference type="InterPro" id="IPR000276">
    <property type="entry name" value="GPCR_Rhodpsn"/>
</dbReference>
<dbReference type="PANTHER" id="PTHR24249">
    <property type="entry name" value="HISTAMINE RECEPTOR-RELATED G-PROTEIN COUPLED RECEPTOR"/>
    <property type="match status" value="1"/>
</dbReference>
<evidence type="ECO:0000313" key="12">
    <source>
        <dbReference type="RefSeq" id="XP_022097424.1"/>
    </source>
</evidence>
<feature type="transmembrane region" description="Helical" evidence="9">
    <location>
        <begin position="267"/>
        <end position="284"/>
    </location>
</feature>
<evidence type="ECO:0000256" key="6">
    <source>
        <dbReference type="ARBA" id="ARBA00023136"/>
    </source>
</evidence>
<evidence type="ECO:0000256" key="4">
    <source>
        <dbReference type="ARBA" id="ARBA00022989"/>
    </source>
</evidence>
<proteinExistence type="predicted"/>
<keyword evidence="8" id="KW-0807">Transducer</keyword>
<feature type="transmembrane region" description="Helical" evidence="9">
    <location>
        <begin position="296"/>
        <end position="318"/>
    </location>
</feature>
<feature type="transmembrane region" description="Helical" evidence="9">
    <location>
        <begin position="111"/>
        <end position="130"/>
    </location>
</feature>
<evidence type="ECO:0000313" key="11">
    <source>
        <dbReference type="Proteomes" id="UP000694845"/>
    </source>
</evidence>
<gene>
    <name evidence="12" type="primary">LOC110982931</name>
</gene>
<dbReference type="PROSITE" id="PS50262">
    <property type="entry name" value="G_PROTEIN_RECEP_F1_2"/>
    <property type="match status" value="1"/>
</dbReference>
<sequence>MQNTTGSTVVGTGSGDVTFNTISAVCWSVVAPTSIVTNTFTLLVVHRTASQQEDVNHIFIVAINFTILLVCLCFALPATISAIAGGRWILGGFLCTAQSLLMVYLHCVSALWLFTYCLERFVFLLYPLRYPRLITVERIKRLAVGIIIIPLVNIPLTGFLSEWKGVYIPSCHVCAPYSEPVLNKALFLSFYVLLSVVPSVVGYIVHIALLLTVRQHLRRIVAGIPRSSSGVTQNGERTTNDRAATAADQRLQVAQFDRKIRVNKSHLILLTITAPFTIAVYLILDLSFFGYAIPKYLVLVGNISIFTAPTLIGLRAIFSSRVLKQNAQQLFPLNCRLGRQ</sequence>
<dbReference type="OMA" id="NHIFIVA"/>